<dbReference type="Gene3D" id="3.40.33.10">
    <property type="entry name" value="CAP"/>
    <property type="match status" value="1"/>
</dbReference>
<evidence type="ECO:0000259" key="1">
    <source>
        <dbReference type="Pfam" id="PF00188"/>
    </source>
</evidence>
<dbReference type="WBParaSite" id="MCU_012854-RA">
    <property type="protein sequence ID" value="MCU_012854-RA"/>
    <property type="gene ID" value="MCU_012854"/>
</dbReference>
<proteinExistence type="predicted"/>
<reference evidence="2" key="1">
    <citation type="submission" date="2019-11" db="UniProtKB">
        <authorList>
            <consortium name="WormBaseParasite"/>
        </authorList>
    </citation>
    <scope>IDENTIFICATION</scope>
</reference>
<dbReference type="SUPFAM" id="SSF55797">
    <property type="entry name" value="PR-1-like"/>
    <property type="match status" value="1"/>
</dbReference>
<sequence length="159" mass="18155">MERLANKWVVGCVTRLPQPKLYSEYAGTTQILVVNNGSSPTYKEIIYAVGKEAQYFVYDNNSCTGECGLYKQIIWANLTDVGCAMKKCRYYDQRDLKFSHFMVCVYKYAGEVEDIKPYEKGAVCSRCKPKGRCVRRQCEQIPKHVKGTGKEHLNTKIAT</sequence>
<name>A0A5K3G1K7_MESCO</name>
<organism evidence="2">
    <name type="scientific">Mesocestoides corti</name>
    <name type="common">Flatworm</name>
    <dbReference type="NCBI Taxonomy" id="53468"/>
    <lineage>
        <taxon>Eukaryota</taxon>
        <taxon>Metazoa</taxon>
        <taxon>Spiralia</taxon>
        <taxon>Lophotrochozoa</taxon>
        <taxon>Platyhelminthes</taxon>
        <taxon>Cestoda</taxon>
        <taxon>Eucestoda</taxon>
        <taxon>Cyclophyllidea</taxon>
        <taxon>Mesocestoididae</taxon>
        <taxon>Mesocestoides</taxon>
    </lineage>
</organism>
<dbReference type="AlphaFoldDB" id="A0A5K3G1K7"/>
<feature type="domain" description="SCP" evidence="1">
    <location>
        <begin position="2"/>
        <end position="106"/>
    </location>
</feature>
<accession>A0A5K3G1K7</accession>
<dbReference type="Pfam" id="PF00188">
    <property type="entry name" value="CAP"/>
    <property type="match status" value="1"/>
</dbReference>
<protein>
    <submittedName>
        <fullName evidence="2">SCP domain-containing protein</fullName>
    </submittedName>
</protein>
<evidence type="ECO:0000313" key="2">
    <source>
        <dbReference type="WBParaSite" id="MCU_012854-RA"/>
    </source>
</evidence>
<dbReference type="InterPro" id="IPR035940">
    <property type="entry name" value="CAP_sf"/>
</dbReference>
<dbReference type="InterPro" id="IPR014044">
    <property type="entry name" value="CAP_dom"/>
</dbReference>